<dbReference type="EMBL" id="JABFUD020000009">
    <property type="protein sequence ID" value="KAI5075499.1"/>
    <property type="molecule type" value="Genomic_DNA"/>
</dbReference>
<dbReference type="InterPro" id="IPR036561">
    <property type="entry name" value="MAM33_sf"/>
</dbReference>
<dbReference type="AlphaFoldDB" id="A0A9D4UWV6"/>
<evidence type="ECO:0000313" key="3">
    <source>
        <dbReference type="Proteomes" id="UP000886520"/>
    </source>
</evidence>
<proteinExistence type="predicted"/>
<keyword evidence="3" id="KW-1185">Reference proteome</keyword>
<evidence type="ECO:0000313" key="2">
    <source>
        <dbReference type="EMBL" id="KAI5075499.1"/>
    </source>
</evidence>
<dbReference type="SUPFAM" id="SSF54529">
    <property type="entry name" value="Mitochondrial glycoprotein MAM33-like"/>
    <property type="match status" value="1"/>
</dbReference>
<dbReference type="Gene3D" id="3.10.280.10">
    <property type="entry name" value="Mitochondrial glycoprotein"/>
    <property type="match status" value="1"/>
</dbReference>
<evidence type="ECO:0008006" key="4">
    <source>
        <dbReference type="Google" id="ProtNLM"/>
    </source>
</evidence>
<comment type="caution">
    <text evidence="2">The sequence shown here is derived from an EMBL/GenBank/DDBJ whole genome shotgun (WGS) entry which is preliminary data.</text>
</comment>
<dbReference type="InterPro" id="IPR003428">
    <property type="entry name" value="MAM33"/>
</dbReference>
<dbReference type="GO" id="GO:0005759">
    <property type="term" value="C:mitochondrial matrix"/>
    <property type="evidence" value="ECO:0007669"/>
    <property type="project" value="InterPro"/>
</dbReference>
<name>A0A9D4UWV6_ADICA</name>
<accession>A0A9D4UWV6</accession>
<dbReference type="Proteomes" id="UP000886520">
    <property type="component" value="Chromosome 9"/>
</dbReference>
<organism evidence="2 3">
    <name type="scientific">Adiantum capillus-veneris</name>
    <name type="common">Maidenhair fern</name>
    <dbReference type="NCBI Taxonomy" id="13818"/>
    <lineage>
        <taxon>Eukaryota</taxon>
        <taxon>Viridiplantae</taxon>
        <taxon>Streptophyta</taxon>
        <taxon>Embryophyta</taxon>
        <taxon>Tracheophyta</taxon>
        <taxon>Polypodiopsida</taxon>
        <taxon>Polypodiidae</taxon>
        <taxon>Polypodiales</taxon>
        <taxon>Pteridineae</taxon>
        <taxon>Pteridaceae</taxon>
        <taxon>Vittarioideae</taxon>
        <taxon>Adiantum</taxon>
    </lineage>
</organism>
<dbReference type="PANTHER" id="PTHR10826">
    <property type="entry name" value="COMPLEMENT COMPONENT 1"/>
    <property type="match status" value="1"/>
</dbReference>
<dbReference type="OrthoDB" id="278212at2759"/>
<feature type="region of interest" description="Disordered" evidence="1">
    <location>
        <begin position="38"/>
        <end position="67"/>
    </location>
</feature>
<sequence length="271" mass="30696">MWGNIVHITRCCSIKVGEERIEGILVQLFGDLQYQDERGDEKKQRKKKPKKGDDKSLLKPSNSLESHPDSLLIKSLKRQLKQAKELTDKFQIEVRGSFKPFEVVPNDRASDLTLRRVIGNEEVLVKCLLDLENPSVEGHVENASDSDAASSEDLDDLGISRRVIMNVQISKNSSKEDQPRVAFVCSYAKGEQVSIDDIAYFGESVAKDYPYSGPYFADLDSKLKQVFQNVIKTRGINSSLADTIMEHLTVQYQNEYLDWLKKIGEFLVGYS</sequence>
<reference evidence="2" key="1">
    <citation type="submission" date="2021-01" db="EMBL/GenBank/DDBJ databases">
        <title>Adiantum capillus-veneris genome.</title>
        <authorList>
            <person name="Fang Y."/>
            <person name="Liao Q."/>
        </authorList>
    </citation>
    <scope>NUCLEOTIDE SEQUENCE</scope>
    <source>
        <strain evidence="2">H3</strain>
        <tissue evidence="2">Leaf</tissue>
    </source>
</reference>
<gene>
    <name evidence="2" type="ORF">GOP47_0009575</name>
</gene>
<protein>
    <recommendedName>
        <fullName evidence="4">Mitochondrial glycoprotein</fullName>
    </recommendedName>
</protein>
<evidence type="ECO:0000256" key="1">
    <source>
        <dbReference type="SAM" id="MobiDB-lite"/>
    </source>
</evidence>
<dbReference type="Pfam" id="PF02330">
    <property type="entry name" value="MAM33"/>
    <property type="match status" value="1"/>
</dbReference>
<dbReference type="PANTHER" id="PTHR10826:SF1">
    <property type="entry name" value="COMPLEMENT COMPONENT 1 Q SUBCOMPONENT-BINDING PROTEIN, MITOCHONDRIAL"/>
    <property type="match status" value="1"/>
</dbReference>